<dbReference type="Gene3D" id="3.90.1640.10">
    <property type="entry name" value="inorganic pyrophosphatase (n-terminal core)"/>
    <property type="match status" value="1"/>
</dbReference>
<keyword evidence="5" id="KW-0464">Manganese</keyword>
<proteinExistence type="predicted"/>
<evidence type="ECO:0000256" key="7">
    <source>
        <dbReference type="ARBA" id="ARBA00047820"/>
    </source>
</evidence>
<dbReference type="PANTHER" id="PTHR12112:SF22">
    <property type="entry name" value="MANGANESE-DEPENDENT INORGANIC PYROPHOSPHATASE-RELATED"/>
    <property type="match status" value="1"/>
</dbReference>
<evidence type="ECO:0000313" key="11">
    <source>
        <dbReference type="Proteomes" id="UP000045545"/>
    </source>
</evidence>
<dbReference type="SMART" id="SM00116">
    <property type="entry name" value="CBS"/>
    <property type="match status" value="2"/>
</dbReference>
<dbReference type="PANTHER" id="PTHR12112">
    <property type="entry name" value="BNIP - RELATED"/>
    <property type="match status" value="1"/>
</dbReference>
<sequence>MKPIYVIGHKNPDIDSIAAAISYKVYKQTTEKGVYIAAAASEINDEIKRLLDHLEFDYPVVVSNVGTTVEDLLDDEEFIYLSADTSLVELGNIMKNNKLKTVPVLDEKQKFLGLITIGDVAMIYLDALGTGQDIEKAPQVLRTVLDRKVSSIMKSRDLVLFEKDEKVEEARKQMISTRYRNYPVVDEDNRYLGLISRYNLLQMKRKQIILVDHNEKKQAVDGVEEAEILEIIDHHRVGDLQTTWPIFFHNEPVGSTSTLIAERFMQNRIFMATNIATLLLSGIMSDTMIYNSPTTTAKDKMIARELERISGLDSVEWGKKLYAESSRMDKQSNLELISEDLKEYVSGDTMFAISQVETIDLARFAERRQDILTTMEELCARKGYALMCLMVTDILEGGTELIVAGEKSTLVEEEFQHDHMYGGIFLKGVLSRKKQVVPVIYEMLRRHMIM</sequence>
<dbReference type="SMART" id="SM01131">
    <property type="entry name" value="DHHA2"/>
    <property type="match status" value="1"/>
</dbReference>
<dbReference type="InterPro" id="IPR004097">
    <property type="entry name" value="DHHA2"/>
</dbReference>
<feature type="domain" description="CBS" evidence="9">
    <location>
        <begin position="153"/>
        <end position="210"/>
    </location>
</feature>
<name>A0A0E4C8K8_9FIRM</name>
<dbReference type="CDD" id="cd04597">
    <property type="entry name" value="CBS_pair_inorgPPase"/>
    <property type="match status" value="1"/>
</dbReference>
<dbReference type="Gene3D" id="3.10.310.20">
    <property type="entry name" value="DHHA2 domain"/>
    <property type="match status" value="1"/>
</dbReference>
<accession>A0A0E4C8K8</accession>
<dbReference type="InterPro" id="IPR046342">
    <property type="entry name" value="CBS_dom_sf"/>
</dbReference>
<evidence type="ECO:0000256" key="5">
    <source>
        <dbReference type="ARBA" id="ARBA00023211"/>
    </source>
</evidence>
<dbReference type="OrthoDB" id="9766150at2"/>
<dbReference type="InterPro" id="IPR000644">
    <property type="entry name" value="CBS_dom"/>
</dbReference>
<dbReference type="SUPFAM" id="SSF54631">
    <property type="entry name" value="CBS-domain pair"/>
    <property type="match status" value="1"/>
</dbReference>
<evidence type="ECO:0000256" key="3">
    <source>
        <dbReference type="ARBA" id="ARBA00022723"/>
    </source>
</evidence>
<evidence type="ECO:0000259" key="9">
    <source>
        <dbReference type="PROSITE" id="PS51371"/>
    </source>
</evidence>
<comment type="cofactor">
    <cofactor evidence="1">
        <name>Mn(2+)</name>
        <dbReference type="ChEBI" id="CHEBI:29035"/>
    </cofactor>
</comment>
<dbReference type="InterPro" id="IPR001667">
    <property type="entry name" value="DDH_dom"/>
</dbReference>
<dbReference type="AlphaFoldDB" id="A0A0E4C8K8"/>
<evidence type="ECO:0000313" key="10">
    <source>
        <dbReference type="EMBL" id="CFX50740.1"/>
    </source>
</evidence>
<dbReference type="GO" id="GO:0046872">
    <property type="term" value="F:metal ion binding"/>
    <property type="evidence" value="ECO:0007669"/>
    <property type="project" value="UniProtKB-KW"/>
</dbReference>
<evidence type="ECO:0000256" key="8">
    <source>
        <dbReference type="PROSITE-ProRule" id="PRU00703"/>
    </source>
</evidence>
<feature type="domain" description="CBS" evidence="9">
    <location>
        <begin position="73"/>
        <end position="130"/>
    </location>
</feature>
<keyword evidence="8" id="KW-0129">CBS domain</keyword>
<evidence type="ECO:0000256" key="4">
    <source>
        <dbReference type="ARBA" id="ARBA00022801"/>
    </source>
</evidence>
<organism evidence="10 11">
    <name type="scientific">Syntrophomonas zehnderi OL-4</name>
    <dbReference type="NCBI Taxonomy" id="690567"/>
    <lineage>
        <taxon>Bacteria</taxon>
        <taxon>Bacillati</taxon>
        <taxon>Bacillota</taxon>
        <taxon>Clostridia</taxon>
        <taxon>Eubacteriales</taxon>
        <taxon>Syntrophomonadaceae</taxon>
        <taxon>Syntrophomonas</taxon>
    </lineage>
</organism>
<dbReference type="NCBIfam" id="NF011449">
    <property type="entry name" value="PRK14869.2-5"/>
    <property type="match status" value="1"/>
</dbReference>
<dbReference type="RefSeq" id="WP_046496852.1">
    <property type="nucleotide sequence ID" value="NZ_CGIH01000026.1"/>
</dbReference>
<dbReference type="InterPro" id="IPR038763">
    <property type="entry name" value="DHH_sf"/>
</dbReference>
<dbReference type="Pfam" id="PF00571">
    <property type="entry name" value="CBS"/>
    <property type="match status" value="2"/>
</dbReference>
<dbReference type="Pfam" id="PF02833">
    <property type="entry name" value="DHHA2"/>
    <property type="match status" value="1"/>
</dbReference>
<dbReference type="GO" id="GO:0004427">
    <property type="term" value="F:inorganic diphosphate phosphatase activity"/>
    <property type="evidence" value="ECO:0007669"/>
    <property type="project" value="UniProtKB-EC"/>
</dbReference>
<evidence type="ECO:0000256" key="1">
    <source>
        <dbReference type="ARBA" id="ARBA00001936"/>
    </source>
</evidence>
<dbReference type="InterPro" id="IPR038222">
    <property type="entry name" value="DHHA2_dom_sf"/>
</dbReference>
<comment type="catalytic activity">
    <reaction evidence="7">
        <text>diphosphate + H2O = 2 phosphate + H(+)</text>
        <dbReference type="Rhea" id="RHEA:24576"/>
        <dbReference type="ChEBI" id="CHEBI:15377"/>
        <dbReference type="ChEBI" id="CHEBI:15378"/>
        <dbReference type="ChEBI" id="CHEBI:33019"/>
        <dbReference type="ChEBI" id="CHEBI:43474"/>
        <dbReference type="EC" id="3.6.1.1"/>
    </reaction>
</comment>
<evidence type="ECO:0000256" key="2">
    <source>
        <dbReference type="ARBA" id="ARBA00012146"/>
    </source>
</evidence>
<dbReference type="Pfam" id="PF01368">
    <property type="entry name" value="DHH"/>
    <property type="match status" value="1"/>
</dbReference>
<dbReference type="Gene3D" id="3.10.580.10">
    <property type="entry name" value="CBS-domain"/>
    <property type="match status" value="1"/>
</dbReference>
<dbReference type="Proteomes" id="UP000045545">
    <property type="component" value="Unassembled WGS sequence"/>
</dbReference>
<protein>
    <recommendedName>
        <fullName evidence="2">inorganic diphosphatase</fullName>
        <ecNumber evidence="2">3.6.1.1</ecNumber>
    </recommendedName>
    <alternativeName>
        <fullName evidence="6">Pyrophosphate phospho-hydrolase</fullName>
    </alternativeName>
</protein>
<dbReference type="EC" id="3.6.1.1" evidence="2"/>
<keyword evidence="4" id="KW-0378">Hydrolase</keyword>
<reference evidence="10 11" key="1">
    <citation type="submission" date="2015-03" db="EMBL/GenBank/DDBJ databases">
        <authorList>
            <person name="Murphy D."/>
        </authorList>
    </citation>
    <scope>NUCLEOTIDE SEQUENCE [LARGE SCALE GENOMIC DNA]</scope>
    <source>
        <strain evidence="10 11">OL-4</strain>
    </source>
</reference>
<dbReference type="EMBL" id="CGIH01000026">
    <property type="protein sequence ID" value="CFX50740.1"/>
    <property type="molecule type" value="Genomic_DNA"/>
</dbReference>
<dbReference type="STRING" id="690567.1348"/>
<gene>
    <name evidence="10" type="ORF">1348</name>
</gene>
<keyword evidence="11" id="KW-1185">Reference proteome</keyword>
<dbReference type="NCBIfam" id="NF011443">
    <property type="entry name" value="PRK14869.1-5"/>
    <property type="match status" value="1"/>
</dbReference>
<dbReference type="GO" id="GO:0005737">
    <property type="term" value="C:cytoplasm"/>
    <property type="evidence" value="ECO:0007669"/>
    <property type="project" value="InterPro"/>
</dbReference>
<dbReference type="SUPFAM" id="SSF64182">
    <property type="entry name" value="DHH phosphoesterases"/>
    <property type="match status" value="1"/>
</dbReference>
<evidence type="ECO:0000256" key="6">
    <source>
        <dbReference type="ARBA" id="ARBA00032535"/>
    </source>
</evidence>
<dbReference type="PROSITE" id="PS51371">
    <property type="entry name" value="CBS"/>
    <property type="match status" value="2"/>
</dbReference>
<keyword evidence="3" id="KW-0479">Metal-binding</keyword>